<protein>
    <submittedName>
        <fullName evidence="2">XRE family transcriptional regulator</fullName>
    </submittedName>
</protein>
<evidence type="ECO:0000313" key="3">
    <source>
        <dbReference type="Proteomes" id="UP000028007"/>
    </source>
</evidence>
<dbReference type="InterPro" id="IPR001387">
    <property type="entry name" value="Cro/C1-type_HTH"/>
</dbReference>
<reference evidence="2 3" key="1">
    <citation type="journal article" date="1992" name="Int. J. Syst. Bacteriol.">
        <title>Sphingobacterium antarcticus sp. nov. a Psychrotrophic Bacterium from the Soils of Schirmacher Oasis, Antarctica.</title>
        <authorList>
            <person name="Shivaji S."/>
            <person name="Ray M.K."/>
            <person name="Rao N.S."/>
            <person name="Saiserr L."/>
            <person name="Jagannadham M.V."/>
            <person name="Kumar G.S."/>
            <person name="Reddy G."/>
            <person name="Bhargava P.M."/>
        </authorList>
    </citation>
    <scope>NUCLEOTIDE SEQUENCE [LARGE SCALE GENOMIC DNA]</scope>
    <source>
        <strain evidence="2 3">4BY</strain>
    </source>
</reference>
<dbReference type="SUPFAM" id="SSF47413">
    <property type="entry name" value="lambda repressor-like DNA-binding domains"/>
    <property type="match status" value="1"/>
</dbReference>
<organism evidence="2 3">
    <name type="scientific">Pedobacter antarcticus 4BY</name>
    <dbReference type="NCBI Taxonomy" id="1358423"/>
    <lineage>
        <taxon>Bacteria</taxon>
        <taxon>Pseudomonadati</taxon>
        <taxon>Bacteroidota</taxon>
        <taxon>Sphingobacteriia</taxon>
        <taxon>Sphingobacteriales</taxon>
        <taxon>Sphingobacteriaceae</taxon>
        <taxon>Pedobacter</taxon>
    </lineage>
</organism>
<dbReference type="AlphaFoldDB" id="A0A081PC70"/>
<comment type="caution">
    <text evidence="2">The sequence shown here is derived from an EMBL/GenBank/DDBJ whole genome shotgun (WGS) entry which is preliminary data.</text>
</comment>
<dbReference type="eggNOG" id="COG1476">
    <property type="taxonomic scope" value="Bacteria"/>
</dbReference>
<dbReference type="GO" id="GO:0003677">
    <property type="term" value="F:DNA binding"/>
    <property type="evidence" value="ECO:0007669"/>
    <property type="project" value="InterPro"/>
</dbReference>
<dbReference type="Proteomes" id="UP000028007">
    <property type="component" value="Unassembled WGS sequence"/>
</dbReference>
<dbReference type="Gene3D" id="1.10.260.40">
    <property type="entry name" value="lambda repressor-like DNA-binding domains"/>
    <property type="match status" value="1"/>
</dbReference>
<keyword evidence="3" id="KW-1185">Reference proteome</keyword>
<sequence>MKSEIELFVINKVRMMRVSAGISQQQLAIKMELSVGFIGHVESPKHRAKYNLNHINSLVKIFNCNFQDFFPKSPL</sequence>
<accession>A0A081PC70</accession>
<evidence type="ECO:0000259" key="1">
    <source>
        <dbReference type="PROSITE" id="PS50943"/>
    </source>
</evidence>
<gene>
    <name evidence="2" type="ORF">N180_01270</name>
</gene>
<name>A0A081PC70_9SPHI</name>
<feature type="domain" description="HTH cro/C1-type" evidence="1">
    <location>
        <begin position="13"/>
        <end position="69"/>
    </location>
</feature>
<dbReference type="PROSITE" id="PS50943">
    <property type="entry name" value="HTH_CROC1"/>
    <property type="match status" value="1"/>
</dbReference>
<dbReference type="InterPro" id="IPR010982">
    <property type="entry name" value="Lambda_DNA-bd_dom_sf"/>
</dbReference>
<evidence type="ECO:0000313" key="2">
    <source>
        <dbReference type="EMBL" id="KEQ28293.1"/>
    </source>
</evidence>
<dbReference type="EMBL" id="JNFF01000117">
    <property type="protein sequence ID" value="KEQ28293.1"/>
    <property type="molecule type" value="Genomic_DNA"/>
</dbReference>
<dbReference type="CDD" id="cd00093">
    <property type="entry name" value="HTH_XRE"/>
    <property type="match status" value="1"/>
</dbReference>
<proteinExistence type="predicted"/>